<organism evidence="3 4">
    <name type="scientific">Deinococcus arboris</name>
    <dbReference type="NCBI Taxonomy" id="2682977"/>
    <lineage>
        <taxon>Bacteria</taxon>
        <taxon>Thermotogati</taxon>
        <taxon>Deinococcota</taxon>
        <taxon>Deinococci</taxon>
        <taxon>Deinococcales</taxon>
        <taxon>Deinococcaceae</taxon>
        <taxon>Deinococcus</taxon>
    </lineage>
</organism>
<protein>
    <recommendedName>
        <fullName evidence="5">Phosphoribosyltransferase</fullName>
    </recommendedName>
</protein>
<evidence type="ECO:0008006" key="5">
    <source>
        <dbReference type="Google" id="ProtNLM"/>
    </source>
</evidence>
<dbReference type="Proteomes" id="UP000483286">
    <property type="component" value="Unassembled WGS sequence"/>
</dbReference>
<dbReference type="InterPro" id="IPR029057">
    <property type="entry name" value="PRTase-like"/>
</dbReference>
<proteinExistence type="predicted"/>
<name>A0A7C9HS92_9DEIO</name>
<dbReference type="AlphaFoldDB" id="A0A7C9HS92"/>
<dbReference type="PIRSF" id="PIRSF020967">
    <property type="entry name" value="UCP020967"/>
    <property type="match status" value="1"/>
</dbReference>
<dbReference type="Pfam" id="PF15609">
    <property type="entry name" value="PRTase_2"/>
    <property type="match status" value="1"/>
</dbReference>
<feature type="domain" description="TRSP" evidence="1">
    <location>
        <begin position="262"/>
        <end position="351"/>
    </location>
</feature>
<evidence type="ECO:0000313" key="4">
    <source>
        <dbReference type="Proteomes" id="UP000483286"/>
    </source>
</evidence>
<evidence type="ECO:0000313" key="3">
    <source>
        <dbReference type="EMBL" id="MVN87572.1"/>
    </source>
</evidence>
<dbReference type="EMBL" id="WQLB01000016">
    <property type="protein sequence ID" value="MVN87572.1"/>
    <property type="molecule type" value="Genomic_DNA"/>
</dbReference>
<evidence type="ECO:0000259" key="1">
    <source>
        <dbReference type="Pfam" id="PF12500"/>
    </source>
</evidence>
<dbReference type="Pfam" id="PF12500">
    <property type="entry name" value="TRSP"/>
    <property type="match status" value="1"/>
</dbReference>
<dbReference type="InterPro" id="IPR022537">
    <property type="entry name" value="TRSP_dom"/>
</dbReference>
<dbReference type="SUPFAM" id="SSF53271">
    <property type="entry name" value="PRTase-like"/>
    <property type="match status" value="1"/>
</dbReference>
<dbReference type="InterPro" id="IPR011214">
    <property type="entry name" value="UCP020967"/>
</dbReference>
<dbReference type="CDD" id="cd06223">
    <property type="entry name" value="PRTases_typeI"/>
    <property type="match status" value="1"/>
</dbReference>
<dbReference type="RefSeq" id="WP_157459628.1">
    <property type="nucleotide sequence ID" value="NZ_WQLB01000016.1"/>
</dbReference>
<gene>
    <name evidence="3" type="ORF">GO986_12425</name>
</gene>
<dbReference type="InterPro" id="IPR000836">
    <property type="entry name" value="PRTase_dom"/>
</dbReference>
<dbReference type="InterPro" id="IPR041688">
    <property type="entry name" value="PRTase_2"/>
</dbReference>
<feature type="domain" description="Orotate phosphoribosyltransferase-like" evidence="2">
    <location>
        <begin position="30"/>
        <end position="211"/>
    </location>
</feature>
<comment type="caution">
    <text evidence="3">The sequence shown here is derived from an EMBL/GenBank/DDBJ whole genome shotgun (WGS) entry which is preliminary data.</text>
</comment>
<sequence length="363" mass="39629">MSQSSDHHITLPSGTLHLTLDHEQRPLSDLVAYAVRENPKRGFLFVSKVLGKHIPVSPEVAAWSHQALAAALPSLRRPHFIGLAETATGLAEGVYAAWQAAHPDQPGTYQHTTRYLTGEPVLLRFDEPHSHAPAHILHQPEGEPGAARDLVLVDDEITTGTTLTNLAQAWCARFPQTERVILVCLTSWADPQALQARLTPQLQLVSLTQGQYQFTPNPAWQPPVTPPVQVTSSQVRPHLGQSRRTASRPLTLPRLEALGLTPQARLLVLGTGEHQYPAFALAQHLSPQVASVVFSATTRSPVLPGLAMRHKLTFTDNYGDGMPNYLYNVDPAEYSDILVVHEPGCEVPEVLGLLGPHARSVVL</sequence>
<keyword evidence="4" id="KW-1185">Reference proteome</keyword>
<accession>A0A7C9HS92</accession>
<evidence type="ECO:0000259" key="2">
    <source>
        <dbReference type="Pfam" id="PF15609"/>
    </source>
</evidence>
<reference evidence="3 4" key="1">
    <citation type="submission" date="2019-12" db="EMBL/GenBank/DDBJ databases">
        <title>Deinococcus sp. HMF7620 Genome sequencing and assembly.</title>
        <authorList>
            <person name="Kang H."/>
            <person name="Kim H."/>
            <person name="Joh K."/>
        </authorList>
    </citation>
    <scope>NUCLEOTIDE SEQUENCE [LARGE SCALE GENOMIC DNA]</scope>
    <source>
        <strain evidence="3 4">HMF7620</strain>
    </source>
</reference>